<comment type="function">
    <text evidence="10">Functions in the biosynthesis of the anionic phospholipids phosphatidylglycerol and cardiolipin.</text>
</comment>
<evidence type="ECO:0000256" key="9">
    <source>
        <dbReference type="ARBA" id="ARBA00048586"/>
    </source>
</evidence>
<organism evidence="12 13">
    <name type="scientific">Gomphillus americanus</name>
    <dbReference type="NCBI Taxonomy" id="1940652"/>
    <lineage>
        <taxon>Eukaryota</taxon>
        <taxon>Fungi</taxon>
        <taxon>Dikarya</taxon>
        <taxon>Ascomycota</taxon>
        <taxon>Pezizomycotina</taxon>
        <taxon>Lecanoromycetes</taxon>
        <taxon>OSLEUM clade</taxon>
        <taxon>Ostropomycetidae</taxon>
        <taxon>Ostropales</taxon>
        <taxon>Graphidaceae</taxon>
        <taxon>Gomphilloideae</taxon>
        <taxon>Gomphillus</taxon>
    </lineage>
</organism>
<comment type="catalytic activity">
    <reaction evidence="9 10">
        <text>a CDP-1,2-diacyl-sn-glycerol + sn-glycerol 3-phosphate = a 1,2-diacyl-sn-glycero-3-phospho-(1'-sn-glycero-3'-phosphate) + CMP + H(+)</text>
        <dbReference type="Rhea" id="RHEA:12593"/>
        <dbReference type="ChEBI" id="CHEBI:15378"/>
        <dbReference type="ChEBI" id="CHEBI:57597"/>
        <dbReference type="ChEBI" id="CHEBI:58332"/>
        <dbReference type="ChEBI" id="CHEBI:60110"/>
        <dbReference type="ChEBI" id="CHEBI:60377"/>
        <dbReference type="EC" id="2.7.8.5"/>
    </reaction>
</comment>
<evidence type="ECO:0000256" key="3">
    <source>
        <dbReference type="ARBA" id="ARBA00022516"/>
    </source>
</evidence>
<dbReference type="InterPro" id="IPR001736">
    <property type="entry name" value="PLipase_D/transphosphatidylase"/>
</dbReference>
<dbReference type="GO" id="GO:0005524">
    <property type="term" value="F:ATP binding"/>
    <property type="evidence" value="ECO:0007669"/>
    <property type="project" value="UniProtKB-KW"/>
</dbReference>
<comment type="similarity">
    <text evidence="2 10">Belongs to the CDP-alcohol phosphatidyltransferase class-II family.</text>
</comment>
<dbReference type="PANTHER" id="PTHR12586">
    <property type="entry name" value="CDP-DIACYLGLYCEROL--SERINE O-PHOSPHATIDYLTRANSFERASE"/>
    <property type="match status" value="1"/>
</dbReference>
<dbReference type="InterPro" id="IPR016270">
    <property type="entry name" value="PGS1"/>
</dbReference>
<dbReference type="PANTHER" id="PTHR12586:SF1">
    <property type="entry name" value="CDP-DIACYLGLYCEROL--GLYCEROL-3-PHOSPHATE 3-PHOSPHATIDYLTRANSFERASE, MITOCHONDRIAL"/>
    <property type="match status" value="1"/>
</dbReference>
<sequence>MFAKRLVLIPARQSRIKHSKLWHIRSRQFSSSTSASTAQSPTHVSTLAAVTSELDKLSPRIDIQASQIHVLEGPKEFYTTLKDKLRNAKKRIYLATLYIGKTEYELMSCIREALAANSELRVSVLTDALRGTREDPSPSCASLLASLAAEFPHQVEIRMYHTPNLTGIKKRLIPKRINEGWGLQHMKIYGIDDEVILSGANLSDDYFTNRQDRYHLFSSTAVSGYFQRIFDTMCSVSLLLEPTGSAGAFDLVWPENNACKSPLDDPNGYSQATKKLFADFIQPLTSATPTTNTSIYPLLIIPNALNNELPAIQSLLATPAPPNSSWLFTAGYFNPHPMVTSSLLTASSGHVPVTGTVVTASPWANGFYGSKGISGMLPPAYTLLSRRFLKQARKQEAHVDFREWRLGTVSRPHGWTYHAKGLWLTFGNASQQQDPSSEENPAGPSVTIIGSSNYTVRSYSLDTEVGAVIVTADSGLQARLKAEQDNLLKHTKSMTEEDLQGGERRVGLGVRIAMWIVTAVGGSL</sequence>
<dbReference type="OrthoDB" id="10250191at2759"/>
<keyword evidence="4 10" id="KW-0808">Transferase</keyword>
<keyword evidence="10" id="KW-0067">ATP-binding</keyword>
<dbReference type="CDD" id="cd09137">
    <property type="entry name" value="PLDc_PGS1_euk_2"/>
    <property type="match status" value="1"/>
</dbReference>
<dbReference type="SMART" id="SM00155">
    <property type="entry name" value="PLDc"/>
    <property type="match status" value="2"/>
</dbReference>
<gene>
    <name evidence="12" type="ORF">GOMPHAMPRED_005184</name>
</gene>
<keyword evidence="3 10" id="KW-0444">Lipid biosynthesis</keyword>
<dbReference type="InterPro" id="IPR025202">
    <property type="entry name" value="PLD-like_dom"/>
</dbReference>
<evidence type="ECO:0000256" key="4">
    <source>
        <dbReference type="ARBA" id="ARBA00022679"/>
    </source>
</evidence>
<comment type="subcellular location">
    <subcellularLocation>
        <location evidence="10">Mitochondrion</location>
    </subcellularLocation>
</comment>
<dbReference type="SUPFAM" id="SSF56024">
    <property type="entry name" value="Phospholipase D/nuclease"/>
    <property type="match status" value="1"/>
</dbReference>
<evidence type="ECO:0000256" key="7">
    <source>
        <dbReference type="ARBA" id="ARBA00023209"/>
    </source>
</evidence>
<dbReference type="CDD" id="cd09135">
    <property type="entry name" value="PLDc_PGS1_euk_1"/>
    <property type="match status" value="1"/>
</dbReference>
<dbReference type="EMBL" id="CAJPDQ010000030">
    <property type="protein sequence ID" value="CAF9928626.1"/>
    <property type="molecule type" value="Genomic_DNA"/>
</dbReference>
<comment type="caution">
    <text evidence="12">The sequence shown here is derived from an EMBL/GenBank/DDBJ whole genome shotgun (WGS) entry which is preliminary data.</text>
</comment>
<dbReference type="Proteomes" id="UP000664169">
    <property type="component" value="Unassembled WGS sequence"/>
</dbReference>
<dbReference type="GO" id="GO:0032049">
    <property type="term" value="P:cardiolipin biosynthetic process"/>
    <property type="evidence" value="ECO:0007669"/>
    <property type="project" value="InterPro"/>
</dbReference>
<evidence type="ECO:0000256" key="2">
    <source>
        <dbReference type="ARBA" id="ARBA00010682"/>
    </source>
</evidence>
<evidence type="ECO:0000259" key="11">
    <source>
        <dbReference type="PROSITE" id="PS50035"/>
    </source>
</evidence>
<keyword evidence="7 10" id="KW-0594">Phospholipid biosynthesis</keyword>
<dbReference type="EC" id="2.7.8.5" evidence="10"/>
<keyword evidence="8 10" id="KW-1208">Phospholipid metabolism</keyword>
<evidence type="ECO:0000313" key="13">
    <source>
        <dbReference type="Proteomes" id="UP000664169"/>
    </source>
</evidence>
<dbReference type="PROSITE" id="PS50035">
    <property type="entry name" value="PLD"/>
    <property type="match status" value="1"/>
</dbReference>
<evidence type="ECO:0000313" key="12">
    <source>
        <dbReference type="EMBL" id="CAF9928626.1"/>
    </source>
</evidence>
<evidence type="ECO:0000256" key="5">
    <source>
        <dbReference type="ARBA" id="ARBA00022737"/>
    </source>
</evidence>
<keyword evidence="13" id="KW-1185">Reference proteome</keyword>
<evidence type="ECO:0000256" key="8">
    <source>
        <dbReference type="ARBA" id="ARBA00023264"/>
    </source>
</evidence>
<dbReference type="UniPathway" id="UPA00084">
    <property type="reaction ID" value="UER00503"/>
</dbReference>
<dbReference type="GO" id="GO:0008444">
    <property type="term" value="F:CDP-diacylglycerol-glycerol-3-phosphate 3-phosphatidyltransferase activity"/>
    <property type="evidence" value="ECO:0007669"/>
    <property type="project" value="UniProtKB-EC"/>
</dbReference>
<keyword evidence="10" id="KW-0547">Nucleotide-binding</keyword>
<name>A0A8H3FWE9_9LECA</name>
<proteinExistence type="inferred from homology"/>
<feature type="domain" description="PLD phosphodiesterase" evidence="11">
    <location>
        <begin position="180"/>
        <end position="206"/>
    </location>
</feature>
<evidence type="ECO:0000256" key="10">
    <source>
        <dbReference type="RuleBase" id="RU365024"/>
    </source>
</evidence>
<dbReference type="AlphaFoldDB" id="A0A8H3FWE9"/>
<protein>
    <recommendedName>
        <fullName evidence="10">CDP-diacylglycerol--glycerol-3-phosphate 3-phosphatidyltransferase</fullName>
        <ecNumber evidence="10">2.7.8.5</ecNumber>
    </recommendedName>
</protein>
<keyword evidence="10" id="KW-0496">Mitochondrion</keyword>
<dbReference type="GO" id="GO:0005739">
    <property type="term" value="C:mitochondrion"/>
    <property type="evidence" value="ECO:0007669"/>
    <property type="project" value="UniProtKB-SubCell"/>
</dbReference>
<keyword evidence="6 10" id="KW-0443">Lipid metabolism</keyword>
<dbReference type="Pfam" id="PF13091">
    <property type="entry name" value="PLDc_2"/>
    <property type="match status" value="1"/>
</dbReference>
<evidence type="ECO:0000256" key="6">
    <source>
        <dbReference type="ARBA" id="ARBA00023098"/>
    </source>
</evidence>
<reference evidence="12" key="1">
    <citation type="submission" date="2021-03" db="EMBL/GenBank/DDBJ databases">
        <authorList>
            <person name="Tagirdzhanova G."/>
        </authorList>
    </citation>
    <scope>NUCLEOTIDE SEQUENCE</scope>
</reference>
<comment type="pathway">
    <text evidence="1 10">Phospholipid metabolism; phosphatidylglycerol biosynthesis; phosphatidylglycerol from CDP-diacylglycerol: step 1/2.</text>
</comment>
<dbReference type="Gene3D" id="3.30.870.10">
    <property type="entry name" value="Endonuclease Chain A"/>
    <property type="match status" value="2"/>
</dbReference>
<accession>A0A8H3FWE9</accession>
<evidence type="ECO:0000256" key="1">
    <source>
        <dbReference type="ARBA" id="ARBA00005042"/>
    </source>
</evidence>
<dbReference type="PIRSF" id="PIRSF000850">
    <property type="entry name" value="Phospholipase_D_PSS"/>
    <property type="match status" value="1"/>
</dbReference>
<keyword evidence="5" id="KW-0677">Repeat</keyword>